<name>A0AAD6PT04_9ROSI</name>
<dbReference type="GO" id="GO:0005634">
    <property type="term" value="C:nucleus"/>
    <property type="evidence" value="ECO:0007669"/>
    <property type="project" value="TreeGrafter"/>
</dbReference>
<dbReference type="PANTHER" id="PTHR23069">
    <property type="entry name" value="AAA DOMAIN-CONTAINING"/>
    <property type="match status" value="1"/>
</dbReference>
<keyword evidence="4 5" id="KW-0103">Bromodomain</keyword>
<dbReference type="Gene3D" id="1.20.920.10">
    <property type="entry name" value="Bromodomain-like"/>
    <property type="match status" value="1"/>
</dbReference>
<dbReference type="InterPro" id="IPR045199">
    <property type="entry name" value="ATAD2-like"/>
</dbReference>
<organism evidence="7 8">
    <name type="scientific">Populus alba x Populus x berolinensis</name>
    <dbReference type="NCBI Taxonomy" id="444605"/>
    <lineage>
        <taxon>Eukaryota</taxon>
        <taxon>Viridiplantae</taxon>
        <taxon>Streptophyta</taxon>
        <taxon>Embryophyta</taxon>
        <taxon>Tracheophyta</taxon>
        <taxon>Spermatophyta</taxon>
        <taxon>Magnoliopsida</taxon>
        <taxon>eudicotyledons</taxon>
        <taxon>Gunneridae</taxon>
        <taxon>Pentapetalae</taxon>
        <taxon>rosids</taxon>
        <taxon>fabids</taxon>
        <taxon>Malpighiales</taxon>
        <taxon>Salicaceae</taxon>
        <taxon>Saliceae</taxon>
        <taxon>Populus</taxon>
    </lineage>
</organism>
<evidence type="ECO:0000256" key="2">
    <source>
        <dbReference type="ARBA" id="ARBA00022741"/>
    </source>
</evidence>
<dbReference type="Pfam" id="PF00439">
    <property type="entry name" value="Bromodomain"/>
    <property type="match status" value="1"/>
</dbReference>
<evidence type="ECO:0000313" key="7">
    <source>
        <dbReference type="EMBL" id="KAJ6959199.1"/>
    </source>
</evidence>
<comment type="similarity">
    <text evidence="1">Belongs to the AAA ATPase family.</text>
</comment>
<evidence type="ECO:0000256" key="1">
    <source>
        <dbReference type="ARBA" id="ARBA00006914"/>
    </source>
</evidence>
<dbReference type="EMBL" id="JAQIZT010000017">
    <property type="protein sequence ID" value="KAJ6959199.1"/>
    <property type="molecule type" value="Genomic_DNA"/>
</dbReference>
<dbReference type="GO" id="GO:0005524">
    <property type="term" value="F:ATP binding"/>
    <property type="evidence" value="ECO:0007669"/>
    <property type="project" value="UniProtKB-KW"/>
</dbReference>
<proteinExistence type="inferred from homology"/>
<dbReference type="Proteomes" id="UP001164929">
    <property type="component" value="Chromosome 17"/>
</dbReference>
<dbReference type="InterPro" id="IPR036427">
    <property type="entry name" value="Bromodomain-like_sf"/>
</dbReference>
<protein>
    <recommendedName>
        <fullName evidence="6">Bromo domain-containing protein</fullName>
    </recommendedName>
</protein>
<keyword evidence="8" id="KW-1185">Reference proteome</keyword>
<evidence type="ECO:0000256" key="4">
    <source>
        <dbReference type="ARBA" id="ARBA00023117"/>
    </source>
</evidence>
<dbReference type="GO" id="GO:0045815">
    <property type="term" value="P:transcription initiation-coupled chromatin remodeling"/>
    <property type="evidence" value="ECO:0007669"/>
    <property type="project" value="TreeGrafter"/>
</dbReference>
<dbReference type="AlphaFoldDB" id="A0AAD6PT04"/>
<dbReference type="SUPFAM" id="SSF47370">
    <property type="entry name" value="Bromodomain"/>
    <property type="match status" value="1"/>
</dbReference>
<feature type="domain" description="Bromo" evidence="6">
    <location>
        <begin position="28"/>
        <end position="79"/>
    </location>
</feature>
<dbReference type="GO" id="GO:0003682">
    <property type="term" value="F:chromatin binding"/>
    <property type="evidence" value="ECO:0007669"/>
    <property type="project" value="TreeGrafter"/>
</dbReference>
<evidence type="ECO:0000256" key="3">
    <source>
        <dbReference type="ARBA" id="ARBA00022840"/>
    </source>
</evidence>
<comment type="caution">
    <text evidence="7">The sequence shown here is derived from an EMBL/GenBank/DDBJ whole genome shotgun (WGS) entry which is preliminary data.</text>
</comment>
<sequence length="137" mass="15672">MVHPCFEKQTESRNFSIRMLYDKRFSAFHYPVTDEDAPNYRSIIQNPMDMATMLQRVDSGQYITCSGFLQDIDLIVTNAKLGTVTRTSARLRNVQPDVNLDQSYEALKWQKKNADATQAGYFTTTSRLGSNSFAHTM</sequence>
<accession>A0AAD6PT04</accession>
<dbReference type="GO" id="GO:0016887">
    <property type="term" value="F:ATP hydrolysis activity"/>
    <property type="evidence" value="ECO:0007669"/>
    <property type="project" value="TreeGrafter"/>
</dbReference>
<evidence type="ECO:0000259" key="6">
    <source>
        <dbReference type="PROSITE" id="PS50014"/>
    </source>
</evidence>
<dbReference type="SMART" id="SM00297">
    <property type="entry name" value="BROMO"/>
    <property type="match status" value="1"/>
</dbReference>
<reference evidence="7" key="1">
    <citation type="journal article" date="2023" name="Mol. Ecol. Resour.">
        <title>Chromosome-level genome assembly of a triploid poplar Populus alba 'Berolinensis'.</title>
        <authorList>
            <person name="Chen S."/>
            <person name="Yu Y."/>
            <person name="Wang X."/>
            <person name="Wang S."/>
            <person name="Zhang T."/>
            <person name="Zhou Y."/>
            <person name="He R."/>
            <person name="Meng N."/>
            <person name="Wang Y."/>
            <person name="Liu W."/>
            <person name="Liu Z."/>
            <person name="Liu J."/>
            <person name="Guo Q."/>
            <person name="Huang H."/>
            <person name="Sederoff R.R."/>
            <person name="Wang G."/>
            <person name="Qu G."/>
            <person name="Chen S."/>
        </authorList>
    </citation>
    <scope>NUCLEOTIDE SEQUENCE</scope>
    <source>
        <strain evidence="7">SC-2020</strain>
    </source>
</reference>
<evidence type="ECO:0000313" key="8">
    <source>
        <dbReference type="Proteomes" id="UP001164929"/>
    </source>
</evidence>
<dbReference type="InterPro" id="IPR001487">
    <property type="entry name" value="Bromodomain"/>
</dbReference>
<dbReference type="GO" id="GO:0042393">
    <property type="term" value="F:histone binding"/>
    <property type="evidence" value="ECO:0007669"/>
    <property type="project" value="TreeGrafter"/>
</dbReference>
<dbReference type="GO" id="GO:0006337">
    <property type="term" value="P:nucleosome disassembly"/>
    <property type="evidence" value="ECO:0007669"/>
    <property type="project" value="TreeGrafter"/>
</dbReference>
<dbReference type="PROSITE" id="PS50014">
    <property type="entry name" value="BROMODOMAIN_2"/>
    <property type="match status" value="1"/>
</dbReference>
<dbReference type="PANTHER" id="PTHR23069:SF0">
    <property type="entry name" value="TAT-BINDING HOMOLOG 7"/>
    <property type="match status" value="1"/>
</dbReference>
<keyword evidence="2" id="KW-0547">Nucleotide-binding</keyword>
<evidence type="ECO:0000256" key="5">
    <source>
        <dbReference type="PROSITE-ProRule" id="PRU00035"/>
    </source>
</evidence>
<dbReference type="GO" id="GO:0006334">
    <property type="term" value="P:nucleosome assembly"/>
    <property type="evidence" value="ECO:0007669"/>
    <property type="project" value="TreeGrafter"/>
</dbReference>
<keyword evidence="3" id="KW-0067">ATP-binding</keyword>
<gene>
    <name evidence="7" type="ORF">NC653_037491</name>
</gene>
<dbReference type="PRINTS" id="PR00503">
    <property type="entry name" value="BROMODOMAIN"/>
</dbReference>